<dbReference type="Gene3D" id="2.60.40.1120">
    <property type="entry name" value="Carboxypeptidase-like, regulatory domain"/>
    <property type="match status" value="1"/>
</dbReference>
<evidence type="ECO:0000313" key="9">
    <source>
        <dbReference type="Proteomes" id="UP000267844"/>
    </source>
</evidence>
<evidence type="ECO:0000313" key="6">
    <source>
        <dbReference type="EMBL" id="RRT92681.1"/>
    </source>
</evidence>
<dbReference type="SUPFAM" id="SSF49464">
    <property type="entry name" value="Carboxypeptidase regulatory domain-like"/>
    <property type="match status" value="1"/>
</dbReference>
<dbReference type="AlphaFoldDB" id="A0A376G310"/>
<feature type="chain" id="PRO_5044389346" evidence="4">
    <location>
        <begin position="20"/>
        <end position="915"/>
    </location>
</feature>
<reference evidence="6 9" key="2">
    <citation type="submission" date="2018-10" db="EMBL/GenBank/DDBJ databases">
        <title>Transmission dynamics of multidrug resistant bacteria on intensive care unit surfaces.</title>
        <authorList>
            <person name="D'Souza A.W."/>
            <person name="Potter R.F."/>
            <person name="Wallace M."/>
            <person name="Shupe A."/>
            <person name="Patel S."/>
            <person name="Sun S."/>
            <person name="Gul D."/>
            <person name="Kwon J.H."/>
            <person name="Andleeb S."/>
            <person name="Burnham C.-A.D."/>
            <person name="Dantas G."/>
        </authorList>
    </citation>
    <scope>NUCLEOTIDE SEQUENCE [LARGE SCALE GENOMIC DNA]</scope>
    <source>
        <strain evidence="6 9">WF_348</strain>
    </source>
</reference>
<keyword evidence="2" id="KW-0472">Membrane</keyword>
<feature type="signal peptide" evidence="4">
    <location>
        <begin position="1"/>
        <end position="19"/>
    </location>
</feature>
<dbReference type="InterPro" id="IPR041700">
    <property type="entry name" value="OMP_b-brl_3"/>
</dbReference>
<reference evidence="7 8" key="1">
    <citation type="submission" date="2018-06" db="EMBL/GenBank/DDBJ databases">
        <authorList>
            <consortium name="Pathogen Informatics"/>
            <person name="Doyle S."/>
        </authorList>
    </citation>
    <scope>NUCLEOTIDE SEQUENCE [LARGE SCALE GENOMIC DNA]</scope>
    <source>
        <strain evidence="7 8">NCTC13456</strain>
    </source>
</reference>
<feature type="domain" description="Outer membrane protein beta-barrel" evidence="5">
    <location>
        <begin position="477"/>
        <end position="913"/>
    </location>
</feature>
<gene>
    <name evidence="6" type="ORF">EGI89_05310</name>
    <name evidence="7" type="ORF">NCTC13456_00809</name>
</gene>
<dbReference type="InterPro" id="IPR036942">
    <property type="entry name" value="Beta-barrel_TonB_sf"/>
</dbReference>
<dbReference type="Proteomes" id="UP000254737">
    <property type="component" value="Unassembled WGS sequence"/>
</dbReference>
<name>A0A376G310_9FLAO</name>
<protein>
    <submittedName>
        <fullName evidence="6">TonB-dependent receptor</fullName>
    </submittedName>
</protein>
<organism evidence="7 8">
    <name type="scientific">Empedobacter falsenii</name>
    <dbReference type="NCBI Taxonomy" id="343874"/>
    <lineage>
        <taxon>Bacteria</taxon>
        <taxon>Pseudomonadati</taxon>
        <taxon>Bacteroidota</taxon>
        <taxon>Flavobacteriia</taxon>
        <taxon>Flavobacteriales</taxon>
        <taxon>Weeksellaceae</taxon>
        <taxon>Empedobacter</taxon>
    </lineage>
</organism>
<keyword evidence="6" id="KW-0675">Receptor</keyword>
<dbReference type="Gene3D" id="2.40.170.20">
    <property type="entry name" value="TonB-dependent receptor, beta-barrel domain"/>
    <property type="match status" value="1"/>
</dbReference>
<evidence type="ECO:0000313" key="8">
    <source>
        <dbReference type="Proteomes" id="UP000254737"/>
    </source>
</evidence>
<evidence type="ECO:0000256" key="4">
    <source>
        <dbReference type="SAM" id="SignalP"/>
    </source>
</evidence>
<dbReference type="Pfam" id="PF14905">
    <property type="entry name" value="OMP_b-brl_3"/>
    <property type="match status" value="1"/>
</dbReference>
<dbReference type="Proteomes" id="UP000267844">
    <property type="component" value="Unassembled WGS sequence"/>
</dbReference>
<comment type="subcellular location">
    <subcellularLocation>
        <location evidence="1">Cell outer membrane</location>
    </subcellularLocation>
</comment>
<evidence type="ECO:0000313" key="7">
    <source>
        <dbReference type="EMBL" id="STD54038.1"/>
    </source>
</evidence>
<evidence type="ECO:0000256" key="2">
    <source>
        <dbReference type="ARBA" id="ARBA00023136"/>
    </source>
</evidence>
<keyword evidence="3" id="KW-0998">Cell outer membrane</keyword>
<dbReference type="RefSeq" id="WP_114998873.1">
    <property type="nucleotide sequence ID" value="NZ_RHPN01000007.1"/>
</dbReference>
<keyword evidence="4" id="KW-0732">Signal</keyword>
<sequence>MKKLLYLILFTSAAQISFAQECKLKGSVANDAGIPVTDASVSIFDSKNEGKGFVFTSNMGEFEFKLPCGQKYDIEIEQAGYETYVENVDLTENVNKKIKLKQGKEISLKETIVKAQQAIKVKGDTIEFDADSFKVGNEETLEDILKKLPGIEVQNGKVMYKGKPMSQVTVGGREVLGGNEKLLNKNLPSDAVSKIQLNTKFKSNPFASSLQEDDEQFSLNIELKDDMKRLAFGNVTLGGDADKHTDAQAKIFYFSEKTDGTLINDFNTFGKQVFDQDDYMSFFGGYSEFNSEGSIYSLRGNSNNLNLMTKNDAPSMNTYNGAVHFGVEPNKKLKISGFGLLNTNNIRYNSKSERYYNNIETPYTTVDQEQNKSNILMGMSRLRLDYNPNDKGQIKYRLNFNYLDSENEQLVDSYYNDQKNSFRNVNSEQKNYSLSQTLSYIRKVGRDDNVGLYFRHQYQKDTPDYNVLSTANPFSSFNLFKNLSQVNNQYNINQDQNFVLNTVQLYGIYNHLLTNTSNLKIKVGTNFSTQDFENKIYDFQKLMNDNSLITNTDLDYNETFADVTLTKKLGNFQVDAGAGVSFFNEKSKYQDGEKLNRSETKFLPHLNLQYKFNNATSVRASYSQSYSYPYTKDFNDSYTIQSYQSIFYGNRNLRQALTHTASLNFSHFNSFTFFNIFANLSYTLQEKSIQTQSVLNRDFIISGNDTIVNNYQFNTLINSGNNQETYSGYFMIGKRFAKWYNARLTGNISTSNYYTITRNIEYENGVVKNDDLKDVNNKSFNQTYNLENSFTFKKKFELKAGVNLNLSKYQSLSEQKFTNWRPYGEAAWSATSKLLVQTDFSYRLQYRDGVEINTAKEWNASARYNIAKKTYLTLTGGNLLGNNVIVSNGFNDNYISTTTKNVLGRYFIVSLRYKF</sequence>
<dbReference type="GO" id="GO:0009279">
    <property type="term" value="C:cell outer membrane"/>
    <property type="evidence" value="ECO:0007669"/>
    <property type="project" value="UniProtKB-SubCell"/>
</dbReference>
<dbReference type="EMBL" id="UFXS01000001">
    <property type="protein sequence ID" value="STD54038.1"/>
    <property type="molecule type" value="Genomic_DNA"/>
</dbReference>
<dbReference type="EMBL" id="RHPO01000007">
    <property type="protein sequence ID" value="RRT92681.1"/>
    <property type="molecule type" value="Genomic_DNA"/>
</dbReference>
<proteinExistence type="predicted"/>
<dbReference type="InterPro" id="IPR008969">
    <property type="entry name" value="CarboxyPept-like_regulatory"/>
</dbReference>
<dbReference type="Pfam" id="PF13620">
    <property type="entry name" value="CarboxypepD_reg"/>
    <property type="match status" value="1"/>
</dbReference>
<evidence type="ECO:0000256" key="1">
    <source>
        <dbReference type="ARBA" id="ARBA00004442"/>
    </source>
</evidence>
<evidence type="ECO:0000256" key="3">
    <source>
        <dbReference type="ARBA" id="ARBA00023237"/>
    </source>
</evidence>
<accession>A0A376G310</accession>
<dbReference type="STRING" id="343874.GCA_000805695_01360"/>
<dbReference type="SUPFAM" id="SSF56935">
    <property type="entry name" value="Porins"/>
    <property type="match status" value="1"/>
</dbReference>
<evidence type="ECO:0000259" key="5">
    <source>
        <dbReference type="Pfam" id="PF14905"/>
    </source>
</evidence>